<keyword evidence="2" id="KW-0645">Protease</keyword>
<accession>A0A1G5WS94</accession>
<comment type="similarity">
    <text evidence="1">Belongs to the peptidase C40 family.</text>
</comment>
<dbReference type="InterPro" id="IPR051202">
    <property type="entry name" value="Peptidase_C40"/>
</dbReference>
<dbReference type="RefSeq" id="WP_234944969.1">
    <property type="nucleotide sequence ID" value="NZ_FMXA01000029.1"/>
</dbReference>
<dbReference type="InterPro" id="IPR000064">
    <property type="entry name" value="NLP_P60_dom"/>
</dbReference>
<name>A0A1G5WS94_9FIRM</name>
<dbReference type="Pfam" id="PF00877">
    <property type="entry name" value="NLPC_P60"/>
    <property type="match status" value="1"/>
</dbReference>
<feature type="compositionally biased region" description="Low complexity" evidence="5">
    <location>
        <begin position="122"/>
        <end position="131"/>
    </location>
</feature>
<evidence type="ECO:0000256" key="5">
    <source>
        <dbReference type="SAM" id="MobiDB-lite"/>
    </source>
</evidence>
<evidence type="ECO:0000313" key="8">
    <source>
        <dbReference type="EMBL" id="SDA60784.1"/>
    </source>
</evidence>
<feature type="chain" id="PRO_5011562625" evidence="6">
    <location>
        <begin position="24"/>
        <end position="281"/>
    </location>
</feature>
<dbReference type="InterPro" id="IPR036365">
    <property type="entry name" value="PGBD-like_sf"/>
</dbReference>
<keyword evidence="4" id="KW-0788">Thiol protease</keyword>
<dbReference type="GeneID" id="87756549"/>
<evidence type="ECO:0000256" key="6">
    <source>
        <dbReference type="SAM" id="SignalP"/>
    </source>
</evidence>
<organism evidence="8 9">
    <name type="scientific">Allisonella histaminiformans</name>
    <dbReference type="NCBI Taxonomy" id="209880"/>
    <lineage>
        <taxon>Bacteria</taxon>
        <taxon>Bacillati</taxon>
        <taxon>Bacillota</taxon>
        <taxon>Negativicutes</taxon>
        <taxon>Veillonellales</taxon>
        <taxon>Veillonellaceae</taxon>
        <taxon>Allisonella</taxon>
    </lineage>
</organism>
<dbReference type="PROSITE" id="PS51935">
    <property type="entry name" value="NLPC_P60"/>
    <property type="match status" value="1"/>
</dbReference>
<keyword evidence="6" id="KW-0732">Signal</keyword>
<dbReference type="Gene3D" id="3.90.1720.10">
    <property type="entry name" value="endopeptidase domain like (from Nostoc punctiforme)"/>
    <property type="match status" value="1"/>
</dbReference>
<evidence type="ECO:0000313" key="9">
    <source>
        <dbReference type="Proteomes" id="UP000199689"/>
    </source>
</evidence>
<feature type="signal peptide" evidence="6">
    <location>
        <begin position="1"/>
        <end position="23"/>
    </location>
</feature>
<evidence type="ECO:0000256" key="1">
    <source>
        <dbReference type="ARBA" id="ARBA00007074"/>
    </source>
</evidence>
<reference evidence="8 9" key="1">
    <citation type="submission" date="2016-10" db="EMBL/GenBank/DDBJ databases">
        <authorList>
            <person name="de Groot N.N."/>
        </authorList>
    </citation>
    <scope>NUCLEOTIDE SEQUENCE [LARGE SCALE GENOMIC DNA]</scope>
    <source>
        <strain evidence="8 9">DSM 15230</strain>
    </source>
</reference>
<dbReference type="InterPro" id="IPR038765">
    <property type="entry name" value="Papain-like_cys_pep_sf"/>
</dbReference>
<dbReference type="InterPro" id="IPR036366">
    <property type="entry name" value="PGBDSf"/>
</dbReference>
<feature type="compositionally biased region" description="Polar residues" evidence="5">
    <location>
        <begin position="102"/>
        <end position="117"/>
    </location>
</feature>
<dbReference type="Pfam" id="PF01471">
    <property type="entry name" value="PG_binding_1"/>
    <property type="match status" value="1"/>
</dbReference>
<gene>
    <name evidence="8" type="ORF">SAMN02910343_01564</name>
</gene>
<dbReference type="GO" id="GO:0006508">
    <property type="term" value="P:proteolysis"/>
    <property type="evidence" value="ECO:0007669"/>
    <property type="project" value="UniProtKB-KW"/>
</dbReference>
<dbReference type="PANTHER" id="PTHR47053">
    <property type="entry name" value="MUREIN DD-ENDOPEPTIDASE MEPH-RELATED"/>
    <property type="match status" value="1"/>
</dbReference>
<dbReference type="Gene3D" id="1.10.101.10">
    <property type="entry name" value="PGBD-like superfamily/PGBD"/>
    <property type="match status" value="1"/>
</dbReference>
<feature type="region of interest" description="Disordered" evidence="5">
    <location>
        <begin position="93"/>
        <end position="162"/>
    </location>
</feature>
<dbReference type="GO" id="GO:0008234">
    <property type="term" value="F:cysteine-type peptidase activity"/>
    <property type="evidence" value="ECO:0007669"/>
    <property type="project" value="UniProtKB-KW"/>
</dbReference>
<dbReference type="EMBL" id="FMXA01000029">
    <property type="protein sequence ID" value="SDA60784.1"/>
    <property type="molecule type" value="Genomic_DNA"/>
</dbReference>
<dbReference type="SUPFAM" id="SSF54001">
    <property type="entry name" value="Cysteine proteinases"/>
    <property type="match status" value="1"/>
</dbReference>
<dbReference type="PANTHER" id="PTHR47053:SF1">
    <property type="entry name" value="MUREIN DD-ENDOPEPTIDASE MEPH-RELATED"/>
    <property type="match status" value="1"/>
</dbReference>
<dbReference type="SUPFAM" id="SSF47090">
    <property type="entry name" value="PGBD-like"/>
    <property type="match status" value="1"/>
</dbReference>
<keyword evidence="3" id="KW-0378">Hydrolase</keyword>
<evidence type="ECO:0000256" key="2">
    <source>
        <dbReference type="ARBA" id="ARBA00022670"/>
    </source>
</evidence>
<dbReference type="InterPro" id="IPR002477">
    <property type="entry name" value="Peptidoglycan-bd-like"/>
</dbReference>
<feature type="domain" description="NlpC/P60" evidence="7">
    <location>
        <begin position="159"/>
        <end position="281"/>
    </location>
</feature>
<dbReference type="STRING" id="209880.SAMN02910343_01564"/>
<dbReference type="AlphaFoldDB" id="A0A1G5WS94"/>
<dbReference type="Proteomes" id="UP000199689">
    <property type="component" value="Unassembled WGS sequence"/>
</dbReference>
<protein>
    <submittedName>
        <fullName evidence="8">Putative peptidoglycan binding domain-containing protein</fullName>
    </submittedName>
</protein>
<keyword evidence="9" id="KW-1185">Reference proteome</keyword>
<feature type="compositionally biased region" description="Basic and acidic residues" evidence="5">
    <location>
        <begin position="139"/>
        <end position="162"/>
    </location>
</feature>
<evidence type="ECO:0000256" key="3">
    <source>
        <dbReference type="ARBA" id="ARBA00022801"/>
    </source>
</evidence>
<evidence type="ECO:0000256" key="4">
    <source>
        <dbReference type="ARBA" id="ARBA00022807"/>
    </source>
</evidence>
<proteinExistence type="inferred from homology"/>
<evidence type="ECO:0000259" key="7">
    <source>
        <dbReference type="PROSITE" id="PS51935"/>
    </source>
</evidence>
<sequence>MGKTKVLLVAALLSLAFSGLAGADYMIGDKGSEVSMLQRRLTQAGFKVDDDGVYGQSTANAVRMFQRKRHLDQDGVVGSLTYRELTGRTMPKIKSGIAAENDNGNTGRGITQKNSGSPKVLKASGSNSNNGKKQKKTAKKSDSGKLKWDDSTSQKKTPSAKEQKIMAEARKYLGVPYRFGGTDTSGFDCSGFIRYIFGRHGIDLPHSSDAQYSSYGRFVSIDSLEPGDLVFFTTYNEGVSHSGIYVGNGNFISATTSNGIALANMKSGYWFDHYVGAKRVL</sequence>